<reference evidence="4" key="1">
    <citation type="submission" date="2020-05" db="EMBL/GenBank/DDBJ databases">
        <authorList>
            <person name="Chiriac C."/>
            <person name="Salcher M."/>
            <person name="Ghai R."/>
            <person name="Kavagutti S V."/>
        </authorList>
    </citation>
    <scope>NUCLEOTIDE SEQUENCE</scope>
</reference>
<feature type="domain" description="Tip attachment protein J" evidence="3">
    <location>
        <begin position="362"/>
        <end position="480"/>
    </location>
</feature>
<feature type="transmembrane region" description="Helical" evidence="2">
    <location>
        <begin position="33"/>
        <end position="53"/>
    </location>
</feature>
<evidence type="ECO:0000256" key="1">
    <source>
        <dbReference type="SAM" id="MobiDB-lite"/>
    </source>
</evidence>
<evidence type="ECO:0000259" key="3">
    <source>
        <dbReference type="Pfam" id="PF13550"/>
    </source>
</evidence>
<organism evidence="4">
    <name type="scientific">uncultured Caudovirales phage</name>
    <dbReference type="NCBI Taxonomy" id="2100421"/>
    <lineage>
        <taxon>Viruses</taxon>
        <taxon>Duplodnaviria</taxon>
        <taxon>Heunggongvirae</taxon>
        <taxon>Uroviricota</taxon>
        <taxon>Caudoviricetes</taxon>
        <taxon>Peduoviridae</taxon>
        <taxon>Maltschvirus</taxon>
        <taxon>Maltschvirus maltsch</taxon>
    </lineage>
</organism>
<dbReference type="InterPro" id="IPR032876">
    <property type="entry name" value="J_dom"/>
</dbReference>
<protein>
    <submittedName>
        <fullName evidence="4">Tip attachment protein J</fullName>
    </submittedName>
</protein>
<keyword evidence="2" id="KW-0472">Membrane</keyword>
<sequence>MKTGFNKIWLATVLLAFTLPAFAVGSIIAATVFNLAVGSITYAVVAFAINMVVSTVISKALFSPNQPSFGSGAGESPNPGNRQQVPPATDNKVPVVYGYAFVGGIITDLIISNNNQTLLYCLTLSEVTNTNEGQTPDAISFGDIYYAGKRVFFEPDGHTVDFLLDDSTGVADTSVKGKIKIYLYSNGCTTPYNSTLTANQVTVNVGGTYSWNGDVQMTNCAFALIVLTYSVSANIRGISQTKFEVINSRYMTGDCIYDYLVNTRYGAALPASQIDTASLADLTAYSNQAITYTTYSGETATKNRFQFNGTVDTTRTIMANLQDMASCSDSLIRYNEITGKWGVIAQKPTYTVAMDLNDSNIVSAISITPLDLSSSYNVIEVKFPDDTNQDAFNAVTFDLAQIEPDLLFPNEPVNKQSVALPFTNNDITAQLIAIRMLKSAREDLQLQFSIGFTGLQLEAGDIVTVTNANYGWNLKPFRIVKLTQSFKDDGQILVNLTVTEFNSQVYDDGSITSFVPSDNTSIGSPSTFGILYVPEIQSQYPTAVTPYFNVQVQTAPNGITQYAELWYSAYENPTDTQIMFLGTSEIQSNGTPWLPSTILPLIQVTEIPSGTWYFFVRMMNSLGSSPFSSASLPFIWQPRTFSYSQQFLGVAYADDEIGTGFSLIPTNKLYYGIRSQADTTISTDAGDYTWYLADPSFGTNKYLIYRSNSARKASFATGFAANAAGTGAFVPTQANLFDPTTWSALNIGFNTIDLDLRTGQLLSTGTTTTGTGELIINNTPDGQIITSLNPFLNFGTGIFTFTTSPSTITIDRYGRVIGFVAPDDFFFTKQYFTATAGQTVFTPVPRQADYINGQDWVFRNGVMLKPTTDYTETVSAVTMNTGVEAGDVITIISYRSRVGVLSTYPSFTRNYATLTNATSYTASGFTLNSGYELLFLNGVALTDQDYDILGQSIVNFPNTVNGELLVLQWSANNLGLPNGNPINVAINTIEGQSTYPFNFDVSAFNLYRNGLLLELTADYTTATLEYTLNNVPLTTATVLLQQTFARTGSA</sequence>
<evidence type="ECO:0000256" key="2">
    <source>
        <dbReference type="SAM" id="Phobius"/>
    </source>
</evidence>
<accession>A0A6J7X7Y2</accession>
<dbReference type="Pfam" id="PF13550">
    <property type="entry name" value="Phage-tail_3"/>
    <property type="match status" value="1"/>
</dbReference>
<name>A0A6J7X7Y2_9CAUD</name>
<keyword evidence="2" id="KW-0812">Transmembrane</keyword>
<dbReference type="EMBL" id="LR798342">
    <property type="protein sequence ID" value="CAB5225684.1"/>
    <property type="molecule type" value="Genomic_DNA"/>
</dbReference>
<proteinExistence type="predicted"/>
<keyword evidence="2" id="KW-1133">Transmembrane helix</keyword>
<feature type="region of interest" description="Disordered" evidence="1">
    <location>
        <begin position="70"/>
        <end position="89"/>
    </location>
</feature>
<gene>
    <name evidence="4" type="ORF">UFOVP746_57</name>
</gene>
<evidence type="ECO:0000313" key="4">
    <source>
        <dbReference type="EMBL" id="CAB5225684.1"/>
    </source>
</evidence>